<feature type="signal peptide" evidence="3">
    <location>
        <begin position="1"/>
        <end position="28"/>
    </location>
</feature>
<gene>
    <name evidence="5" type="ORF">COHA_001309</name>
</gene>
<keyword evidence="2" id="KW-0378">Hydrolase</keyword>
<dbReference type="PROSITE" id="PS51257">
    <property type="entry name" value="PROKAR_LIPOPROTEIN"/>
    <property type="match status" value="1"/>
</dbReference>
<dbReference type="GO" id="GO:0016787">
    <property type="term" value="F:hydrolase activity"/>
    <property type="evidence" value="ECO:0007669"/>
    <property type="project" value="UniProtKB-KW"/>
</dbReference>
<evidence type="ECO:0000256" key="2">
    <source>
        <dbReference type="ARBA" id="ARBA00022801"/>
    </source>
</evidence>
<dbReference type="AlphaFoldDB" id="A0AAD5DVP1"/>
<dbReference type="Pfam" id="PF02275">
    <property type="entry name" value="CBAH"/>
    <property type="match status" value="1"/>
</dbReference>
<dbReference type="EMBL" id="JADXDR010000020">
    <property type="protein sequence ID" value="KAI7845267.1"/>
    <property type="molecule type" value="Genomic_DNA"/>
</dbReference>
<dbReference type="PANTHER" id="PTHR35527">
    <property type="entry name" value="CHOLOYLGLYCINE HYDROLASE"/>
    <property type="match status" value="1"/>
</dbReference>
<keyword evidence="6" id="KW-1185">Reference proteome</keyword>
<evidence type="ECO:0000259" key="4">
    <source>
        <dbReference type="Pfam" id="PF02275"/>
    </source>
</evidence>
<feature type="chain" id="PRO_5041981427" description="Choloylglycine hydrolase/NAAA C-terminal domain-containing protein" evidence="3">
    <location>
        <begin position="29"/>
        <end position="442"/>
    </location>
</feature>
<name>A0AAD5DVP1_9CHLO</name>
<sequence length="442" mass="47621">MPRAAAAPPRAAAALLLMVAALTPVALGCSSFLVNCPDADGAVVTVRTLDFSSDLTAYTNITLFPKALEFEGLSIQEGQAPPKWQFNHTFVASTIGATLELDGPATPWDGMNDAGLAVGWLWQSNVTFHNRYNASGPSEAIVITDVPYYILGKFSTVQEVREWLNPDELQIVTKARFPFLSARMPDRHCLVFNHPKVREMLTTVFSSDPDILKPDDDGTLFVGLHLHITDALGDGLLLEATRDGGWATYDTPVLTNEPSFPDMQAWMAAYKKYDFNSVPGIANAPAVPWVKPELIPFNSANDAKDTGYFGSQSRFLRLSMQSENCSSWAWPNATWSPNGASGGGDPQDLALKRAQNWLGSVAVPVGVLGQKSPTAILYATQLAFLKDQTGAVYYYNSPTNNGWLKIDVGALSDAREGTWFPVAAAAPAIPFATDVTGGAASI</sequence>
<protein>
    <recommendedName>
        <fullName evidence="4">Choloylglycine hydrolase/NAAA C-terminal domain-containing protein</fullName>
    </recommendedName>
</protein>
<dbReference type="Gene3D" id="3.60.60.10">
    <property type="entry name" value="Penicillin V Acylase, Chain A"/>
    <property type="match status" value="1"/>
</dbReference>
<comment type="caution">
    <text evidence="5">The sequence shown here is derived from an EMBL/GenBank/DDBJ whole genome shotgun (WGS) entry which is preliminary data.</text>
</comment>
<dbReference type="InterPro" id="IPR029055">
    <property type="entry name" value="Ntn_hydrolases_N"/>
</dbReference>
<dbReference type="InterPro" id="IPR052193">
    <property type="entry name" value="Peptidase_C59"/>
</dbReference>
<proteinExistence type="inferred from homology"/>
<evidence type="ECO:0000256" key="3">
    <source>
        <dbReference type="SAM" id="SignalP"/>
    </source>
</evidence>
<feature type="domain" description="Choloylglycine hydrolase/NAAA C-terminal" evidence="4">
    <location>
        <begin position="29"/>
        <end position="176"/>
    </location>
</feature>
<evidence type="ECO:0000313" key="6">
    <source>
        <dbReference type="Proteomes" id="UP001205105"/>
    </source>
</evidence>
<dbReference type="InterPro" id="IPR029132">
    <property type="entry name" value="CBAH/NAAA_C"/>
</dbReference>
<accession>A0AAD5DVP1</accession>
<dbReference type="Proteomes" id="UP001205105">
    <property type="component" value="Unassembled WGS sequence"/>
</dbReference>
<comment type="similarity">
    <text evidence="1">Belongs to the peptidase C59 family.</text>
</comment>
<dbReference type="PANTHER" id="PTHR35527:SF2">
    <property type="entry name" value="HYDROLASE"/>
    <property type="match status" value="1"/>
</dbReference>
<evidence type="ECO:0000313" key="5">
    <source>
        <dbReference type="EMBL" id="KAI7845267.1"/>
    </source>
</evidence>
<evidence type="ECO:0000256" key="1">
    <source>
        <dbReference type="ARBA" id="ARBA00006625"/>
    </source>
</evidence>
<dbReference type="SUPFAM" id="SSF56235">
    <property type="entry name" value="N-terminal nucleophile aminohydrolases (Ntn hydrolases)"/>
    <property type="match status" value="2"/>
</dbReference>
<keyword evidence="3" id="KW-0732">Signal</keyword>
<organism evidence="5 6">
    <name type="scientific">Chlorella ohadii</name>
    <dbReference type="NCBI Taxonomy" id="2649997"/>
    <lineage>
        <taxon>Eukaryota</taxon>
        <taxon>Viridiplantae</taxon>
        <taxon>Chlorophyta</taxon>
        <taxon>core chlorophytes</taxon>
        <taxon>Trebouxiophyceae</taxon>
        <taxon>Chlorellales</taxon>
        <taxon>Chlorellaceae</taxon>
        <taxon>Chlorella clade</taxon>
        <taxon>Chlorella</taxon>
    </lineage>
</organism>
<reference evidence="5" key="1">
    <citation type="submission" date="2020-11" db="EMBL/GenBank/DDBJ databases">
        <title>Chlorella ohadii genome sequencing and assembly.</title>
        <authorList>
            <person name="Murik O."/>
            <person name="Treves H."/>
            <person name="Kedem I."/>
            <person name="Shotland Y."/>
            <person name="Kaplan A."/>
        </authorList>
    </citation>
    <scope>NUCLEOTIDE SEQUENCE</scope>
    <source>
        <strain evidence="5">1</strain>
    </source>
</reference>